<keyword evidence="10" id="KW-1185">Reference proteome</keyword>
<feature type="domain" description="PhoU" evidence="8">
    <location>
        <begin position="111"/>
        <end position="196"/>
    </location>
</feature>
<dbReference type="GO" id="GO:0045936">
    <property type="term" value="P:negative regulation of phosphate metabolic process"/>
    <property type="evidence" value="ECO:0007669"/>
    <property type="project" value="InterPro"/>
</dbReference>
<dbReference type="PIRSF" id="PIRSF003107">
    <property type="entry name" value="PhoU"/>
    <property type="match status" value="1"/>
</dbReference>
<evidence type="ECO:0000256" key="5">
    <source>
        <dbReference type="ARBA" id="ARBA00022490"/>
    </source>
</evidence>
<dbReference type="InterPro" id="IPR038078">
    <property type="entry name" value="PhoU-like_sf"/>
</dbReference>
<evidence type="ECO:0000259" key="8">
    <source>
        <dbReference type="Pfam" id="PF01895"/>
    </source>
</evidence>
<proteinExistence type="inferred from homology"/>
<gene>
    <name evidence="9" type="ORF">CB4_00222</name>
</gene>
<evidence type="ECO:0000256" key="7">
    <source>
        <dbReference type="PIRNR" id="PIRNR003107"/>
    </source>
</evidence>
<dbReference type="GO" id="GO:0030643">
    <property type="term" value="P:intracellular phosphate ion homeostasis"/>
    <property type="evidence" value="ECO:0007669"/>
    <property type="project" value="InterPro"/>
</dbReference>
<keyword evidence="5 7" id="KW-0963">Cytoplasm</keyword>
<dbReference type="Proteomes" id="UP000217696">
    <property type="component" value="Chromosome"/>
</dbReference>
<dbReference type="AlphaFoldDB" id="A0A0U4WB64"/>
<keyword evidence="4 7" id="KW-0813">Transport</keyword>
<keyword evidence="6 7" id="KW-0592">Phosphate transport</keyword>
<dbReference type="EMBL" id="AP017312">
    <property type="protein sequence ID" value="BAU26120.1"/>
    <property type="molecule type" value="Genomic_DNA"/>
</dbReference>
<comment type="function">
    <text evidence="7">Plays a role in the regulation of phosphate uptake.</text>
</comment>
<reference evidence="9 10" key="1">
    <citation type="submission" date="2015-12" db="EMBL/GenBank/DDBJ databases">
        <title>Genome sequence of Aneurinibacillus soli.</title>
        <authorList>
            <person name="Lee J.S."/>
            <person name="Lee K.C."/>
            <person name="Kim K.K."/>
            <person name="Lee B.W."/>
        </authorList>
    </citation>
    <scope>NUCLEOTIDE SEQUENCE [LARGE SCALE GENOMIC DNA]</scope>
    <source>
        <strain evidence="9 10">CB4</strain>
    </source>
</reference>
<evidence type="ECO:0000313" key="10">
    <source>
        <dbReference type="Proteomes" id="UP000217696"/>
    </source>
</evidence>
<evidence type="ECO:0000256" key="3">
    <source>
        <dbReference type="ARBA" id="ARBA00011738"/>
    </source>
</evidence>
<name>A0A0U4WB64_9BACL</name>
<evidence type="ECO:0000256" key="1">
    <source>
        <dbReference type="ARBA" id="ARBA00004496"/>
    </source>
</evidence>
<evidence type="ECO:0000256" key="4">
    <source>
        <dbReference type="ARBA" id="ARBA00022448"/>
    </source>
</evidence>
<dbReference type="PANTHER" id="PTHR42930">
    <property type="entry name" value="PHOSPHATE-SPECIFIC TRANSPORT SYSTEM ACCESSORY PROTEIN PHOU"/>
    <property type="match status" value="1"/>
</dbReference>
<comment type="similarity">
    <text evidence="2 7">Belongs to the PhoU family.</text>
</comment>
<dbReference type="GO" id="GO:0006817">
    <property type="term" value="P:phosphate ion transport"/>
    <property type="evidence" value="ECO:0007669"/>
    <property type="project" value="UniProtKB-KW"/>
</dbReference>
<dbReference type="PANTHER" id="PTHR42930:SF3">
    <property type="entry name" value="PHOSPHATE-SPECIFIC TRANSPORT SYSTEM ACCESSORY PROTEIN PHOU"/>
    <property type="match status" value="1"/>
</dbReference>
<protein>
    <recommendedName>
        <fullName evidence="7">Phosphate-specific transport system accessory protein PhoU</fullName>
    </recommendedName>
</protein>
<comment type="subcellular location">
    <subcellularLocation>
        <location evidence="1 7">Cytoplasm</location>
    </subcellularLocation>
</comment>
<dbReference type="Pfam" id="PF01895">
    <property type="entry name" value="PhoU"/>
    <property type="match status" value="2"/>
</dbReference>
<accession>A0A0U4WB64</accession>
<dbReference type="RefSeq" id="WP_157737758.1">
    <property type="nucleotide sequence ID" value="NZ_AP017312.1"/>
</dbReference>
<feature type="domain" description="PhoU" evidence="8">
    <location>
        <begin position="9"/>
        <end position="95"/>
    </location>
</feature>
<dbReference type="InterPro" id="IPR026022">
    <property type="entry name" value="PhoU_dom"/>
</dbReference>
<dbReference type="Gene3D" id="1.20.58.220">
    <property type="entry name" value="Phosphate transport system protein phou homolog 2, domain 2"/>
    <property type="match status" value="1"/>
</dbReference>
<dbReference type="SUPFAM" id="SSF109755">
    <property type="entry name" value="PhoU-like"/>
    <property type="match status" value="1"/>
</dbReference>
<dbReference type="InterPro" id="IPR028366">
    <property type="entry name" value="PhoU"/>
</dbReference>
<evidence type="ECO:0000313" key="9">
    <source>
        <dbReference type="EMBL" id="BAU26120.1"/>
    </source>
</evidence>
<organism evidence="9 10">
    <name type="scientific">Aneurinibacillus soli</name>
    <dbReference type="NCBI Taxonomy" id="1500254"/>
    <lineage>
        <taxon>Bacteria</taxon>
        <taxon>Bacillati</taxon>
        <taxon>Bacillota</taxon>
        <taxon>Bacilli</taxon>
        <taxon>Bacillales</taxon>
        <taxon>Paenibacillaceae</taxon>
        <taxon>Aneurinibacillus group</taxon>
        <taxon>Aneurinibacillus</taxon>
    </lineage>
</organism>
<comment type="subunit">
    <text evidence="3 7">Homodimer.</text>
</comment>
<dbReference type="FunFam" id="1.20.58.220:FF:000004">
    <property type="entry name" value="Phosphate-specific transport system accessory protein PhoU"/>
    <property type="match status" value="1"/>
</dbReference>
<evidence type="ECO:0000256" key="2">
    <source>
        <dbReference type="ARBA" id="ARBA00008107"/>
    </source>
</evidence>
<dbReference type="KEGG" id="asoc:CB4_00222"/>
<dbReference type="NCBIfam" id="TIGR02135">
    <property type="entry name" value="phoU_full"/>
    <property type="match status" value="1"/>
</dbReference>
<evidence type="ECO:0000256" key="6">
    <source>
        <dbReference type="ARBA" id="ARBA00022592"/>
    </source>
</evidence>
<sequence length="209" mass="23187">MVTLKNEVADMAQIAQNGFLQAWKAFQTGSVKQAKEVIIRDEKLNVLAARIFKMGLSLIARQAPVAKDLRTIGAYLKVVTDLERIGDLSGDIASVVVRLEGGPQRVPLFEIPDMAASVQEILALSVRALKMGDTRQLRSLDDMDDVIDAYYSRCFVYLERSMESESGYVQEGVQLFKVIQALERIGDHATNIGEWTLYMSTGNIADLNT</sequence>
<dbReference type="GO" id="GO:0005737">
    <property type="term" value="C:cytoplasm"/>
    <property type="evidence" value="ECO:0007669"/>
    <property type="project" value="UniProtKB-SubCell"/>
</dbReference>